<feature type="domain" description="Histidine kinase" evidence="7">
    <location>
        <begin position="490"/>
        <end position="703"/>
    </location>
</feature>
<accession>A0ABQ1NE03</accession>
<dbReference type="NCBIfam" id="TIGR00229">
    <property type="entry name" value="sensory_box"/>
    <property type="match status" value="2"/>
</dbReference>
<dbReference type="PANTHER" id="PTHR43304">
    <property type="entry name" value="PHYTOCHROME-LIKE PROTEIN CPH1"/>
    <property type="match status" value="1"/>
</dbReference>
<comment type="catalytic activity">
    <reaction evidence="1">
        <text>ATP + protein L-histidine = ADP + protein N-phospho-L-histidine.</text>
        <dbReference type="EC" id="2.7.13.3"/>
    </reaction>
</comment>
<dbReference type="SUPFAM" id="SSF55785">
    <property type="entry name" value="PYP-like sensor domain (PAS domain)"/>
    <property type="match status" value="2"/>
</dbReference>
<evidence type="ECO:0000256" key="2">
    <source>
        <dbReference type="ARBA" id="ARBA00012438"/>
    </source>
</evidence>
<dbReference type="Gene3D" id="3.30.565.10">
    <property type="entry name" value="Histidine kinase-like ATPase, C-terminal domain"/>
    <property type="match status" value="1"/>
</dbReference>
<dbReference type="SMART" id="SM00091">
    <property type="entry name" value="PAS"/>
    <property type="match status" value="1"/>
</dbReference>
<dbReference type="InterPro" id="IPR005467">
    <property type="entry name" value="His_kinase_dom"/>
</dbReference>
<dbReference type="InterPro" id="IPR003594">
    <property type="entry name" value="HATPase_dom"/>
</dbReference>
<gene>
    <name evidence="10" type="ORF">GCM10011506_47300</name>
</gene>
<proteinExistence type="predicted"/>
<dbReference type="Proteomes" id="UP000636010">
    <property type="component" value="Unassembled WGS sequence"/>
</dbReference>
<evidence type="ECO:0000256" key="6">
    <source>
        <dbReference type="SAM" id="Phobius"/>
    </source>
</evidence>
<dbReference type="InterPro" id="IPR035965">
    <property type="entry name" value="PAS-like_dom_sf"/>
</dbReference>
<evidence type="ECO:0000313" key="10">
    <source>
        <dbReference type="EMBL" id="GGC56140.1"/>
    </source>
</evidence>
<dbReference type="InterPro" id="IPR013656">
    <property type="entry name" value="PAS_4"/>
</dbReference>
<keyword evidence="6" id="KW-0812">Transmembrane</keyword>
<dbReference type="Pfam" id="PF02518">
    <property type="entry name" value="HATPase_c"/>
    <property type="match status" value="1"/>
</dbReference>
<dbReference type="EMBL" id="BMEC01000027">
    <property type="protein sequence ID" value="GGC56140.1"/>
    <property type="molecule type" value="Genomic_DNA"/>
</dbReference>
<evidence type="ECO:0000256" key="5">
    <source>
        <dbReference type="ARBA" id="ARBA00022777"/>
    </source>
</evidence>
<feature type="domain" description="PAS" evidence="8">
    <location>
        <begin position="227"/>
        <end position="297"/>
    </location>
</feature>
<dbReference type="Gene3D" id="3.30.450.20">
    <property type="entry name" value="PAS domain"/>
    <property type="match status" value="2"/>
</dbReference>
<protein>
    <recommendedName>
        <fullName evidence="2">histidine kinase</fullName>
        <ecNumber evidence="2">2.7.13.3</ecNumber>
    </recommendedName>
</protein>
<dbReference type="InterPro" id="IPR004358">
    <property type="entry name" value="Sig_transdc_His_kin-like_C"/>
</dbReference>
<keyword evidence="6" id="KW-1133">Transmembrane helix</keyword>
<keyword evidence="3" id="KW-0597">Phosphoprotein</keyword>
<feature type="domain" description="PAC" evidence="9">
    <location>
        <begin position="420"/>
        <end position="472"/>
    </location>
</feature>
<keyword evidence="11" id="KW-1185">Reference proteome</keyword>
<dbReference type="PANTHER" id="PTHR43304:SF1">
    <property type="entry name" value="PAC DOMAIN-CONTAINING PROTEIN"/>
    <property type="match status" value="1"/>
</dbReference>
<dbReference type="InterPro" id="IPR000014">
    <property type="entry name" value="PAS"/>
</dbReference>
<sequence>MKSVKNPKNNEHENRFIRLRNQLIGVFVLAVTISTSTVLLFNAKLSESISDNVDISYLINISGRQRMLSQNLAKTSLIILEDLEVKSSHLKTLDSLLNIFKKSHEELIKSKNKLGNKALDSMFLELEPSFSGLSKACEQVPNRQLEIKQSLLYYESLFLPKMDKIVKEFEFIGSQAFNTVYLNVSMSTYLVVFIIIISASGVFILTIKIVRLYSHQLEKKSRESYTLSKRLNSFFQSTSDAIYELDVDSNYVFVNSTVEHLLGMKQDMLKGYKFWDFVPDNYLSSVKNHYEEVLKSKKKSDYYEFPIQGKKGLIWIGQSLDYVYQEGKVIKAYAIAKNITSIKKATEAKIQILRTFIESLPVAVAMFDKDMKYIATSNKWIVDYRIKQKVTGISHYEIFPEIGDDWKAIHKKVLAGSIDKNDEAKFEREDGSYQYIKWEVRPWYNIDNSIGGIIMFTDDITSLVQQREELYKAKIETEKAANIKERFAYIASHDLQEPVRTIISISEIFKKEYFEQFDDRGKQLLLFINESGIRMSNLIKGLLDYSRLGIDKSFEKVKINTLLSEIEIDLSNKIKTYNAQIIYGNLPIINGYSVELRSLFQNLITNAIKFSKKDIQPIIEIKASEDINEWKFSVADNGIGIDMKFKDKIFQMFRRINNKKSYEGTGIGLAHCLRIVEIHGGTIWFDSHLGDGSTFYFTISKNHMNEN</sequence>
<dbReference type="InterPro" id="IPR003661">
    <property type="entry name" value="HisK_dim/P_dom"/>
</dbReference>
<dbReference type="CDD" id="cd00130">
    <property type="entry name" value="PAS"/>
    <property type="match status" value="2"/>
</dbReference>
<keyword evidence="4" id="KW-0808">Transferase</keyword>
<reference evidence="11" key="1">
    <citation type="journal article" date="2019" name="Int. J. Syst. Evol. Microbiol.">
        <title>The Global Catalogue of Microorganisms (GCM) 10K type strain sequencing project: providing services to taxonomists for standard genome sequencing and annotation.</title>
        <authorList>
            <consortium name="The Broad Institute Genomics Platform"/>
            <consortium name="The Broad Institute Genome Sequencing Center for Infectious Disease"/>
            <person name="Wu L."/>
            <person name="Ma J."/>
        </authorList>
    </citation>
    <scope>NUCLEOTIDE SEQUENCE [LARGE SCALE GENOMIC DNA]</scope>
    <source>
        <strain evidence="11">CGMCC 1.10832</strain>
    </source>
</reference>
<organism evidence="10 11">
    <name type="scientific">Marivirga lumbricoides</name>
    <dbReference type="NCBI Taxonomy" id="1046115"/>
    <lineage>
        <taxon>Bacteria</taxon>
        <taxon>Pseudomonadati</taxon>
        <taxon>Bacteroidota</taxon>
        <taxon>Cytophagia</taxon>
        <taxon>Cytophagales</taxon>
        <taxon>Marivirgaceae</taxon>
        <taxon>Marivirga</taxon>
    </lineage>
</organism>
<dbReference type="Gene3D" id="1.10.287.130">
    <property type="match status" value="1"/>
</dbReference>
<feature type="transmembrane region" description="Helical" evidence="6">
    <location>
        <begin position="21"/>
        <end position="41"/>
    </location>
</feature>
<keyword evidence="6" id="KW-0472">Membrane</keyword>
<evidence type="ECO:0000256" key="4">
    <source>
        <dbReference type="ARBA" id="ARBA00022679"/>
    </source>
</evidence>
<evidence type="ECO:0000259" key="8">
    <source>
        <dbReference type="PROSITE" id="PS50112"/>
    </source>
</evidence>
<comment type="caution">
    <text evidence="10">The sequence shown here is derived from an EMBL/GenBank/DDBJ whole genome shotgun (WGS) entry which is preliminary data.</text>
</comment>
<dbReference type="SMART" id="SM00387">
    <property type="entry name" value="HATPase_c"/>
    <property type="match status" value="1"/>
</dbReference>
<dbReference type="Pfam" id="PF08448">
    <property type="entry name" value="PAS_4"/>
    <property type="match status" value="2"/>
</dbReference>
<evidence type="ECO:0000259" key="7">
    <source>
        <dbReference type="PROSITE" id="PS50109"/>
    </source>
</evidence>
<dbReference type="Pfam" id="PF00512">
    <property type="entry name" value="HisKA"/>
    <property type="match status" value="1"/>
</dbReference>
<dbReference type="CDD" id="cd00082">
    <property type="entry name" value="HisKA"/>
    <property type="match status" value="1"/>
</dbReference>
<feature type="transmembrane region" description="Helical" evidence="6">
    <location>
        <begin position="189"/>
        <end position="210"/>
    </location>
</feature>
<evidence type="ECO:0000256" key="1">
    <source>
        <dbReference type="ARBA" id="ARBA00000085"/>
    </source>
</evidence>
<keyword evidence="5" id="KW-0418">Kinase</keyword>
<dbReference type="PROSITE" id="PS50109">
    <property type="entry name" value="HIS_KIN"/>
    <property type="match status" value="1"/>
</dbReference>
<name>A0ABQ1NE03_9BACT</name>
<dbReference type="EC" id="2.7.13.3" evidence="2"/>
<dbReference type="PROSITE" id="PS50112">
    <property type="entry name" value="PAS"/>
    <property type="match status" value="1"/>
</dbReference>
<dbReference type="InterPro" id="IPR000700">
    <property type="entry name" value="PAS-assoc_C"/>
</dbReference>
<evidence type="ECO:0000256" key="3">
    <source>
        <dbReference type="ARBA" id="ARBA00022553"/>
    </source>
</evidence>
<evidence type="ECO:0000313" key="11">
    <source>
        <dbReference type="Proteomes" id="UP000636010"/>
    </source>
</evidence>
<dbReference type="SUPFAM" id="SSF55874">
    <property type="entry name" value="ATPase domain of HSP90 chaperone/DNA topoisomerase II/histidine kinase"/>
    <property type="match status" value="1"/>
</dbReference>
<dbReference type="PRINTS" id="PR00344">
    <property type="entry name" value="BCTRLSENSOR"/>
</dbReference>
<dbReference type="SUPFAM" id="SSF47384">
    <property type="entry name" value="Homodimeric domain of signal transducing histidine kinase"/>
    <property type="match status" value="1"/>
</dbReference>
<dbReference type="SMART" id="SM00388">
    <property type="entry name" value="HisKA"/>
    <property type="match status" value="1"/>
</dbReference>
<dbReference type="InterPro" id="IPR036097">
    <property type="entry name" value="HisK_dim/P_sf"/>
</dbReference>
<evidence type="ECO:0000259" key="9">
    <source>
        <dbReference type="PROSITE" id="PS50113"/>
    </source>
</evidence>
<dbReference type="InterPro" id="IPR036890">
    <property type="entry name" value="HATPase_C_sf"/>
</dbReference>
<dbReference type="PROSITE" id="PS50113">
    <property type="entry name" value="PAC"/>
    <property type="match status" value="1"/>
</dbReference>
<dbReference type="InterPro" id="IPR052162">
    <property type="entry name" value="Sensor_kinase/Photoreceptor"/>
</dbReference>